<accession>A0A917BVD7</accession>
<reference evidence="2" key="2">
    <citation type="submission" date="2020-09" db="EMBL/GenBank/DDBJ databases">
        <authorList>
            <person name="Sun Q."/>
            <person name="Sedlacek I."/>
        </authorList>
    </citation>
    <scope>NUCLEOTIDE SEQUENCE</scope>
    <source>
        <strain evidence="2">CCM 7897</strain>
    </source>
</reference>
<protein>
    <submittedName>
        <fullName evidence="2">Uncharacterized protein</fullName>
    </submittedName>
</protein>
<sequence length="93" mass="10040">MSGVDPKQAPNGAEDYAAYVAAMTGEMARIARGHGFRTLAYLLEIVRLEARSIGRTVPPNRGNIAKEPSVAGDHTHPPRPRSSGFSAVARERR</sequence>
<proteinExistence type="predicted"/>
<evidence type="ECO:0000256" key="1">
    <source>
        <dbReference type="SAM" id="MobiDB-lite"/>
    </source>
</evidence>
<keyword evidence="3" id="KW-1185">Reference proteome</keyword>
<dbReference type="EMBL" id="BMCT01000001">
    <property type="protein sequence ID" value="GGF55924.1"/>
    <property type="molecule type" value="Genomic_DNA"/>
</dbReference>
<dbReference type="AlphaFoldDB" id="A0A917BVD7"/>
<feature type="region of interest" description="Disordered" evidence="1">
    <location>
        <begin position="54"/>
        <end position="93"/>
    </location>
</feature>
<reference evidence="2" key="1">
    <citation type="journal article" date="2014" name="Int. J. Syst. Evol. Microbiol.">
        <title>Complete genome sequence of Corynebacterium casei LMG S-19264T (=DSM 44701T), isolated from a smear-ripened cheese.</title>
        <authorList>
            <consortium name="US DOE Joint Genome Institute (JGI-PGF)"/>
            <person name="Walter F."/>
            <person name="Albersmeier A."/>
            <person name="Kalinowski J."/>
            <person name="Ruckert C."/>
        </authorList>
    </citation>
    <scope>NUCLEOTIDE SEQUENCE</scope>
    <source>
        <strain evidence="2">CCM 7897</strain>
    </source>
</reference>
<evidence type="ECO:0000313" key="2">
    <source>
        <dbReference type="EMBL" id="GGF55924.1"/>
    </source>
</evidence>
<name>A0A917BVD7_9HYPH</name>
<gene>
    <name evidence="2" type="ORF">GCM10007301_14470</name>
</gene>
<dbReference type="Proteomes" id="UP000606044">
    <property type="component" value="Unassembled WGS sequence"/>
</dbReference>
<evidence type="ECO:0000313" key="3">
    <source>
        <dbReference type="Proteomes" id="UP000606044"/>
    </source>
</evidence>
<comment type="caution">
    <text evidence="2">The sequence shown here is derived from an EMBL/GenBank/DDBJ whole genome shotgun (WGS) entry which is preliminary data.</text>
</comment>
<organism evidence="2 3">
    <name type="scientific">Azorhizobium oxalatiphilum</name>
    <dbReference type="NCBI Taxonomy" id="980631"/>
    <lineage>
        <taxon>Bacteria</taxon>
        <taxon>Pseudomonadati</taxon>
        <taxon>Pseudomonadota</taxon>
        <taxon>Alphaproteobacteria</taxon>
        <taxon>Hyphomicrobiales</taxon>
        <taxon>Xanthobacteraceae</taxon>
        <taxon>Azorhizobium</taxon>
    </lineage>
</organism>
<dbReference type="RefSeq" id="WP_188576694.1">
    <property type="nucleotide sequence ID" value="NZ_BMCT01000001.1"/>
</dbReference>